<protein>
    <submittedName>
        <fullName evidence="1">Site-specific integrase</fullName>
    </submittedName>
</protein>
<name>A0ACC7NER9_9BURK</name>
<dbReference type="EMBL" id="JAQQDW010000035">
    <property type="protein sequence ID" value="MFM0105459.1"/>
    <property type="molecule type" value="Genomic_DNA"/>
</dbReference>
<proteinExistence type="predicted"/>
<comment type="caution">
    <text evidence="1">The sequence shown here is derived from an EMBL/GenBank/DDBJ whole genome shotgun (WGS) entry which is preliminary data.</text>
</comment>
<accession>A0ACC7NER9</accession>
<gene>
    <name evidence="1" type="ORF">PQR01_18695</name>
</gene>
<keyword evidence="2" id="KW-1185">Reference proteome</keyword>
<sequence length="523" mass="59947">MASINNRSRYFVRVKKPVDLNRDFPFNRVNDAKAYYAHLVAQKYKPTLGQYEDCWEVRIQQKGHANFSTTARSLKEANNIVDTIRLERERGLFRDYTKAHQVTFVDLIRRYMAEEGPKHKGWEKVEKYKCLGWLEDVKGGLAKRDTKRKAEVAEHGCATTARGAMRKAATGLEWMEKPFAKVQTTDIEDYMRDRQQDGIAEATVDREIDVLSAICNVAINVWKFSVDENPMTGVRRPRYFNERDRRLKAGEEKRLLASAREEDRLRSVELRVETLMLAARDQGARLPTVYQKKKYIKTSLAACRLQAEQDYVHVPLYEAFVTFQLMTGARRGESLNLPWEYVDFEERTAYLEETKNGRPRKLPLREDLIAILATLPRDDVRVFPLGTDALSDAWSSITARAGLADLHIHDLRHEAISRVAETGRFSLVDLQAFSGHRDTRMLLRYAHLCTKQLARRLDEAFDAQAFKDHPERGYRGRRRLTGTGLTLAQVLDDADGSQPAAPALAPPGAPMLDELRPLENPLL</sequence>
<reference evidence="1 2" key="1">
    <citation type="journal article" date="2024" name="Chem. Sci.">
        <title>Discovery of megapolipeptins by genome mining of a Burkholderiales bacteria collection.</title>
        <authorList>
            <person name="Paulo B.S."/>
            <person name="Recchia M.J.J."/>
            <person name="Lee S."/>
            <person name="Fergusson C.H."/>
            <person name="Romanowski S.B."/>
            <person name="Hernandez A."/>
            <person name="Krull N."/>
            <person name="Liu D.Y."/>
            <person name="Cavanagh H."/>
            <person name="Bos A."/>
            <person name="Gray C.A."/>
            <person name="Murphy B.T."/>
            <person name="Linington R.G."/>
            <person name="Eustaquio A.S."/>
        </authorList>
    </citation>
    <scope>NUCLEOTIDE SEQUENCE [LARGE SCALE GENOMIC DNA]</scope>
    <source>
        <strain evidence="1 2">RL18-126-BIB-B</strain>
    </source>
</reference>
<evidence type="ECO:0000313" key="1">
    <source>
        <dbReference type="EMBL" id="MFM0105459.1"/>
    </source>
</evidence>
<evidence type="ECO:0000313" key="2">
    <source>
        <dbReference type="Proteomes" id="UP001629235"/>
    </source>
</evidence>
<dbReference type="Proteomes" id="UP001629235">
    <property type="component" value="Unassembled WGS sequence"/>
</dbReference>
<organism evidence="1 2">
    <name type="scientific">Paraburkholderia rhynchosiae</name>
    <dbReference type="NCBI Taxonomy" id="487049"/>
    <lineage>
        <taxon>Bacteria</taxon>
        <taxon>Pseudomonadati</taxon>
        <taxon>Pseudomonadota</taxon>
        <taxon>Betaproteobacteria</taxon>
        <taxon>Burkholderiales</taxon>
        <taxon>Burkholderiaceae</taxon>
        <taxon>Paraburkholderia</taxon>
    </lineage>
</organism>